<keyword evidence="4" id="KW-1185">Reference proteome</keyword>
<sequence length="94" mass="10853">MSRIKVVPAANKVVKPLETDEYPFTEQFSCRDRPRPLVLVVDAHRESRADLECKLKRYSYRVVGVESASTAIELMEQQRFDVCLLDMNFAEMDA</sequence>
<accession>M5RBZ8</accession>
<evidence type="ECO:0000313" key="3">
    <source>
        <dbReference type="EMBL" id="EMI16596.1"/>
    </source>
</evidence>
<dbReference type="GO" id="GO:0000160">
    <property type="term" value="P:phosphorelay signal transduction system"/>
    <property type="evidence" value="ECO:0007669"/>
    <property type="project" value="InterPro"/>
</dbReference>
<dbReference type="Pfam" id="PF00072">
    <property type="entry name" value="Response_reg"/>
    <property type="match status" value="1"/>
</dbReference>
<protein>
    <submittedName>
        <fullName evidence="3">Signal transduction response regulator, receiver region domain protein</fullName>
    </submittedName>
</protein>
<dbReference type="InterPro" id="IPR011006">
    <property type="entry name" value="CheY-like_superfamily"/>
</dbReference>
<comment type="caution">
    <text evidence="3">The sequence shown here is derived from an EMBL/GenBank/DDBJ whole genome shotgun (WGS) entry which is preliminary data.</text>
</comment>
<dbReference type="InterPro" id="IPR001789">
    <property type="entry name" value="Sig_transdc_resp-reg_receiver"/>
</dbReference>
<organism evidence="3 4">
    <name type="scientific">Rhodopirellula maiorica SM1</name>
    <dbReference type="NCBI Taxonomy" id="1265738"/>
    <lineage>
        <taxon>Bacteria</taxon>
        <taxon>Pseudomonadati</taxon>
        <taxon>Planctomycetota</taxon>
        <taxon>Planctomycetia</taxon>
        <taxon>Pirellulales</taxon>
        <taxon>Pirellulaceae</taxon>
        <taxon>Novipirellula</taxon>
    </lineage>
</organism>
<name>M5RBZ8_9BACT</name>
<reference evidence="3 4" key="1">
    <citation type="journal article" date="2013" name="Mar. Genomics">
        <title>Expression of sulfatases in Rhodopirellula baltica and the diversity of sulfatases in the genus Rhodopirellula.</title>
        <authorList>
            <person name="Wegner C.E."/>
            <person name="Richter-Heitmann T."/>
            <person name="Klindworth A."/>
            <person name="Klockow C."/>
            <person name="Richter M."/>
            <person name="Achstetter T."/>
            <person name="Glockner F.O."/>
            <person name="Harder J."/>
        </authorList>
    </citation>
    <scope>NUCLEOTIDE SEQUENCE [LARGE SCALE GENOMIC DNA]</scope>
    <source>
        <strain evidence="3 4">SM1</strain>
    </source>
</reference>
<dbReference type="EMBL" id="ANOG01000936">
    <property type="protein sequence ID" value="EMI16596.1"/>
    <property type="molecule type" value="Genomic_DNA"/>
</dbReference>
<feature type="non-terminal residue" evidence="3">
    <location>
        <position position="94"/>
    </location>
</feature>
<feature type="modified residue" description="4-aspartylphosphate" evidence="1">
    <location>
        <position position="86"/>
    </location>
</feature>
<dbReference type="SUPFAM" id="SSF52172">
    <property type="entry name" value="CheY-like"/>
    <property type="match status" value="1"/>
</dbReference>
<keyword evidence="1" id="KW-0597">Phosphoprotein</keyword>
<gene>
    <name evidence="3" type="ORF">RMSM_06478</name>
</gene>
<evidence type="ECO:0000313" key="4">
    <source>
        <dbReference type="Proteomes" id="UP000011991"/>
    </source>
</evidence>
<feature type="domain" description="Response regulatory" evidence="2">
    <location>
        <begin position="37"/>
        <end position="94"/>
    </location>
</feature>
<dbReference type="Gene3D" id="3.40.50.2300">
    <property type="match status" value="1"/>
</dbReference>
<dbReference type="Proteomes" id="UP000011991">
    <property type="component" value="Unassembled WGS sequence"/>
</dbReference>
<dbReference type="PROSITE" id="PS50110">
    <property type="entry name" value="RESPONSE_REGULATORY"/>
    <property type="match status" value="1"/>
</dbReference>
<evidence type="ECO:0000256" key="1">
    <source>
        <dbReference type="PROSITE-ProRule" id="PRU00169"/>
    </source>
</evidence>
<evidence type="ECO:0000259" key="2">
    <source>
        <dbReference type="PROSITE" id="PS50110"/>
    </source>
</evidence>
<dbReference type="RefSeq" id="WP_008706233.1">
    <property type="nucleotide sequence ID" value="NZ_ANOG01000936.1"/>
</dbReference>
<dbReference type="AlphaFoldDB" id="M5RBZ8"/>
<proteinExistence type="predicted"/>